<accession>A0A428YQQ8</accession>
<dbReference type="GO" id="GO:0019265">
    <property type="term" value="P:glycine biosynthetic process, by transamination of glyoxylate"/>
    <property type="evidence" value="ECO:0007669"/>
    <property type="project" value="TreeGrafter"/>
</dbReference>
<keyword evidence="10" id="KW-0808">Transferase</keyword>
<dbReference type="InterPro" id="IPR015424">
    <property type="entry name" value="PyrdxlP-dep_Trfase"/>
</dbReference>
<evidence type="ECO:0000256" key="8">
    <source>
        <dbReference type="PIRSR" id="PIRSR000524-50"/>
    </source>
</evidence>
<evidence type="ECO:0000256" key="7">
    <source>
        <dbReference type="PIRSR" id="PIRSR000524-1"/>
    </source>
</evidence>
<evidence type="ECO:0000256" key="4">
    <source>
        <dbReference type="ARBA" id="ARBA00022898"/>
    </source>
</evidence>
<dbReference type="PANTHER" id="PTHR21152">
    <property type="entry name" value="AMINOTRANSFERASE CLASS V"/>
    <property type="match status" value="1"/>
</dbReference>
<dbReference type="InterPro" id="IPR000192">
    <property type="entry name" value="Aminotrans_V_dom"/>
</dbReference>
<feature type="binding site" evidence="7">
    <location>
        <position position="332"/>
    </location>
    <ligand>
        <name>substrate</name>
    </ligand>
</feature>
<protein>
    <recommendedName>
        <fullName evidence="6">Tritium exchange subunit</fullName>
    </recommendedName>
</protein>
<gene>
    <name evidence="10" type="ORF">DMH04_44200</name>
</gene>
<dbReference type="Gene3D" id="3.90.1150.10">
    <property type="entry name" value="Aspartate Aminotransferase, domain 1"/>
    <property type="match status" value="1"/>
</dbReference>
<dbReference type="Proteomes" id="UP000287547">
    <property type="component" value="Unassembled WGS sequence"/>
</dbReference>
<comment type="subunit">
    <text evidence="3">Heterodimer of a large and a small subunit.</text>
</comment>
<dbReference type="GO" id="GO:0008453">
    <property type="term" value="F:alanine-glyoxylate transaminase activity"/>
    <property type="evidence" value="ECO:0007669"/>
    <property type="project" value="TreeGrafter"/>
</dbReference>
<proteinExistence type="inferred from homology"/>
<comment type="cofactor">
    <cofactor evidence="1 8">
        <name>pyridoxal 5'-phosphate</name>
        <dbReference type="ChEBI" id="CHEBI:597326"/>
    </cofactor>
</comment>
<dbReference type="PANTHER" id="PTHR21152:SF40">
    <property type="entry name" value="ALANINE--GLYOXYLATE AMINOTRANSFERASE"/>
    <property type="match status" value="1"/>
</dbReference>
<organism evidence="10 11">
    <name type="scientific">Kibdelosporangium aridum</name>
    <dbReference type="NCBI Taxonomy" id="2030"/>
    <lineage>
        <taxon>Bacteria</taxon>
        <taxon>Bacillati</taxon>
        <taxon>Actinomycetota</taxon>
        <taxon>Actinomycetes</taxon>
        <taxon>Pseudonocardiales</taxon>
        <taxon>Pseudonocardiaceae</taxon>
        <taxon>Kibdelosporangium</taxon>
    </lineage>
</organism>
<dbReference type="InterPro" id="IPR024169">
    <property type="entry name" value="SP_NH2Trfase/AEP_transaminase"/>
</dbReference>
<evidence type="ECO:0000313" key="11">
    <source>
        <dbReference type="Proteomes" id="UP000287547"/>
    </source>
</evidence>
<keyword evidence="10" id="KW-0032">Aminotransferase</keyword>
<evidence type="ECO:0000259" key="9">
    <source>
        <dbReference type="Pfam" id="PF00266"/>
    </source>
</evidence>
<dbReference type="AlphaFoldDB" id="A0A428YQQ8"/>
<dbReference type="InterPro" id="IPR015422">
    <property type="entry name" value="PyrdxlP-dep_Trfase_small"/>
</dbReference>
<comment type="similarity">
    <text evidence="2">Belongs to the class-V pyridoxal-phosphate-dependent aminotransferase family.</text>
</comment>
<dbReference type="Pfam" id="PF00266">
    <property type="entry name" value="Aminotran_5"/>
    <property type="match status" value="1"/>
</dbReference>
<dbReference type="GO" id="GO:0004760">
    <property type="term" value="F:L-serine-pyruvate transaminase activity"/>
    <property type="evidence" value="ECO:0007669"/>
    <property type="project" value="TreeGrafter"/>
</dbReference>
<dbReference type="InterPro" id="IPR015421">
    <property type="entry name" value="PyrdxlP-dep_Trfase_major"/>
</dbReference>
<name>A0A428YQQ8_KIBAR</name>
<evidence type="ECO:0000256" key="6">
    <source>
        <dbReference type="ARBA" id="ARBA00079151"/>
    </source>
</evidence>
<evidence type="ECO:0000256" key="1">
    <source>
        <dbReference type="ARBA" id="ARBA00001933"/>
    </source>
</evidence>
<dbReference type="PIRSF" id="PIRSF000524">
    <property type="entry name" value="SPT"/>
    <property type="match status" value="1"/>
</dbReference>
<evidence type="ECO:0000256" key="5">
    <source>
        <dbReference type="ARBA" id="ARBA00054899"/>
    </source>
</evidence>
<dbReference type="RefSeq" id="WP_063758636.1">
    <property type="nucleotide sequence ID" value="NZ_QHKI01000064.1"/>
</dbReference>
<feature type="modified residue" description="N6-(pyridoxal phosphate)lysine" evidence="8">
    <location>
        <position position="188"/>
    </location>
</feature>
<comment type="function">
    <text evidence="5">Soluble hydrogenase catalyzes both production and consumption of hydrogen from suitable artificial electron donors or acceptors. This subunit catalyzes the tritium-exchange activity.</text>
</comment>
<dbReference type="EMBL" id="QHKI01000064">
    <property type="protein sequence ID" value="RSM70813.1"/>
    <property type="molecule type" value="Genomic_DNA"/>
</dbReference>
<evidence type="ECO:0000256" key="2">
    <source>
        <dbReference type="ARBA" id="ARBA00009236"/>
    </source>
</evidence>
<evidence type="ECO:0000256" key="3">
    <source>
        <dbReference type="ARBA" id="ARBA00011771"/>
    </source>
</evidence>
<feature type="domain" description="Aminotransferase class V" evidence="9">
    <location>
        <begin position="23"/>
        <end position="344"/>
    </location>
</feature>
<sequence length="362" mass="38630">MNLRISGPTPLPPRVRAALSTDMISHRSTAFRDIVAEVLAGLTPVFGDPATILPFTCSGTGGLEAAVVNTVRPGQRVVVVSIGYFGTRMAEIARMAGLDIEVIEVPWGQAADPGELQAVLRRLRDVAAVLVTHNETSTGVLNPLPELCRVVRESSDALLIVDVVSSVGATPVRMRDWGIDVAVGVSQKALMSPPGLALLGVSSRALTAAAANPARRYYFDFTAMARAVEENTTTYTPAIPVFHALQTALRMISVEGWDRVLARHQRLSEQCRSGLADLGLAFAADQPYASPTVTSFFVPADMRASDVRERMAVEHKVQVASGRAKWKDSVLRIGHMGYVNENDVAHVLAALGAVLDRAGGSS</sequence>
<dbReference type="Gene3D" id="3.40.640.10">
    <property type="entry name" value="Type I PLP-dependent aspartate aminotransferase-like (Major domain)"/>
    <property type="match status" value="1"/>
</dbReference>
<evidence type="ECO:0000313" key="10">
    <source>
        <dbReference type="EMBL" id="RSM70813.1"/>
    </source>
</evidence>
<keyword evidence="4 8" id="KW-0663">Pyridoxal phosphate</keyword>
<reference evidence="10 11" key="1">
    <citation type="submission" date="2018-05" db="EMBL/GenBank/DDBJ databases">
        <title>Evolution of GPA BGCs.</title>
        <authorList>
            <person name="Waglechner N."/>
            <person name="Wright G.D."/>
        </authorList>
    </citation>
    <scope>NUCLEOTIDE SEQUENCE [LARGE SCALE GENOMIC DNA]</scope>
    <source>
        <strain evidence="10 11">A82846</strain>
    </source>
</reference>
<dbReference type="FunFam" id="3.40.640.10:FF:000054">
    <property type="entry name" value="Serine--glyoxylate aminotransferase"/>
    <property type="match status" value="1"/>
</dbReference>
<dbReference type="SUPFAM" id="SSF53383">
    <property type="entry name" value="PLP-dependent transferases"/>
    <property type="match status" value="1"/>
</dbReference>
<comment type="caution">
    <text evidence="10">The sequence shown here is derived from an EMBL/GenBank/DDBJ whole genome shotgun (WGS) entry which is preliminary data.</text>
</comment>
<dbReference type="OrthoDB" id="9766472at2"/>